<feature type="non-terminal residue" evidence="7">
    <location>
        <position position="1"/>
    </location>
</feature>
<dbReference type="PANTHER" id="PTHR10210:SF32">
    <property type="entry name" value="RIBOSE-PHOSPHATE PYROPHOSPHOKINASE 2"/>
    <property type="match status" value="1"/>
</dbReference>
<evidence type="ECO:0000256" key="3">
    <source>
        <dbReference type="ARBA" id="ARBA00022741"/>
    </source>
</evidence>
<dbReference type="GO" id="GO:0016301">
    <property type="term" value="F:kinase activity"/>
    <property type="evidence" value="ECO:0007669"/>
    <property type="project" value="UniProtKB-KW"/>
</dbReference>
<dbReference type="Gene3D" id="3.40.50.2020">
    <property type="match status" value="2"/>
</dbReference>
<dbReference type="GO" id="GO:0000287">
    <property type="term" value="F:magnesium ion binding"/>
    <property type="evidence" value="ECO:0007669"/>
    <property type="project" value="InterPro"/>
</dbReference>
<organism evidence="7">
    <name type="scientific">marine sediment metagenome</name>
    <dbReference type="NCBI Taxonomy" id="412755"/>
    <lineage>
        <taxon>unclassified sequences</taxon>
        <taxon>metagenomes</taxon>
        <taxon>ecological metagenomes</taxon>
    </lineage>
</organism>
<evidence type="ECO:0000256" key="5">
    <source>
        <dbReference type="ARBA" id="ARBA00022840"/>
    </source>
</evidence>
<dbReference type="EC" id="2.7.6.1" evidence="1"/>
<dbReference type="GO" id="GO:0005737">
    <property type="term" value="C:cytoplasm"/>
    <property type="evidence" value="ECO:0007669"/>
    <property type="project" value="TreeGrafter"/>
</dbReference>
<dbReference type="EMBL" id="LAZR01058234">
    <property type="protein sequence ID" value="KKK70345.1"/>
    <property type="molecule type" value="Genomic_DNA"/>
</dbReference>
<keyword evidence="4" id="KW-0418">Kinase</keyword>
<dbReference type="Pfam" id="PF14572">
    <property type="entry name" value="Pribosyl_synth"/>
    <property type="match status" value="1"/>
</dbReference>
<dbReference type="InterPro" id="IPR029057">
    <property type="entry name" value="PRTase-like"/>
</dbReference>
<evidence type="ECO:0000256" key="2">
    <source>
        <dbReference type="ARBA" id="ARBA00022679"/>
    </source>
</evidence>
<proteinExistence type="predicted"/>
<dbReference type="SUPFAM" id="SSF53271">
    <property type="entry name" value="PRTase-like"/>
    <property type="match status" value="1"/>
</dbReference>
<gene>
    <name evidence="7" type="ORF">LCGC14_2924960</name>
</gene>
<dbReference type="AlphaFoldDB" id="A0A0F8Y9H2"/>
<dbReference type="GO" id="GO:0004749">
    <property type="term" value="F:ribose phosphate diphosphokinase activity"/>
    <property type="evidence" value="ECO:0007669"/>
    <property type="project" value="UniProtKB-EC"/>
</dbReference>
<accession>A0A0F8Y9H2</accession>
<comment type="catalytic activity">
    <reaction evidence="6">
        <text>D-ribose 5-phosphate + ATP = 5-phospho-alpha-D-ribose 1-diphosphate + AMP + H(+)</text>
        <dbReference type="Rhea" id="RHEA:15609"/>
        <dbReference type="ChEBI" id="CHEBI:15378"/>
        <dbReference type="ChEBI" id="CHEBI:30616"/>
        <dbReference type="ChEBI" id="CHEBI:58017"/>
        <dbReference type="ChEBI" id="CHEBI:78346"/>
        <dbReference type="ChEBI" id="CHEBI:456215"/>
        <dbReference type="EC" id="2.7.6.1"/>
    </reaction>
</comment>
<keyword evidence="5" id="KW-0067">ATP-binding</keyword>
<dbReference type="GO" id="GO:0002189">
    <property type="term" value="C:ribose phosphate diphosphokinase complex"/>
    <property type="evidence" value="ECO:0007669"/>
    <property type="project" value="TreeGrafter"/>
</dbReference>
<keyword evidence="2" id="KW-0808">Transferase</keyword>
<dbReference type="GO" id="GO:0006164">
    <property type="term" value="P:purine nucleotide biosynthetic process"/>
    <property type="evidence" value="ECO:0007669"/>
    <property type="project" value="TreeGrafter"/>
</dbReference>
<evidence type="ECO:0000256" key="1">
    <source>
        <dbReference type="ARBA" id="ARBA00013247"/>
    </source>
</evidence>
<keyword evidence="3" id="KW-0547">Nucleotide-binding</keyword>
<dbReference type="PANTHER" id="PTHR10210">
    <property type="entry name" value="RIBOSE-PHOSPHATE DIPHOSPHOKINASE FAMILY MEMBER"/>
    <property type="match status" value="1"/>
</dbReference>
<dbReference type="InterPro" id="IPR000836">
    <property type="entry name" value="PRTase_dom"/>
</dbReference>
<dbReference type="InterPro" id="IPR005946">
    <property type="entry name" value="Rib-P_diPkinase"/>
</dbReference>
<dbReference type="GO" id="GO:0006015">
    <property type="term" value="P:5-phosphoribose 1-diphosphate biosynthetic process"/>
    <property type="evidence" value="ECO:0007669"/>
    <property type="project" value="TreeGrafter"/>
</dbReference>
<dbReference type="CDD" id="cd06223">
    <property type="entry name" value="PRTases_typeI"/>
    <property type="match status" value="1"/>
</dbReference>
<dbReference type="GO" id="GO:0005524">
    <property type="term" value="F:ATP binding"/>
    <property type="evidence" value="ECO:0007669"/>
    <property type="project" value="UniProtKB-KW"/>
</dbReference>
<name>A0A0F8Y9H2_9ZZZZ</name>
<protein>
    <recommendedName>
        <fullName evidence="1">ribose-phosphate diphosphokinase</fullName>
        <ecNumber evidence="1">2.7.6.1</ecNumber>
    </recommendedName>
</protein>
<comment type="caution">
    <text evidence="7">The sequence shown here is derived from an EMBL/GenBank/DDBJ whole genome shotgun (WGS) entry which is preliminary data.</text>
</comment>
<reference evidence="7" key="1">
    <citation type="journal article" date="2015" name="Nature">
        <title>Complex archaea that bridge the gap between prokaryotes and eukaryotes.</title>
        <authorList>
            <person name="Spang A."/>
            <person name="Saw J.H."/>
            <person name="Jorgensen S.L."/>
            <person name="Zaremba-Niedzwiedzka K."/>
            <person name="Martijn J."/>
            <person name="Lind A.E."/>
            <person name="van Eijk R."/>
            <person name="Schleper C."/>
            <person name="Guy L."/>
            <person name="Ettema T.J."/>
        </authorList>
    </citation>
    <scope>NUCLEOTIDE SEQUENCE</scope>
</reference>
<evidence type="ECO:0000256" key="4">
    <source>
        <dbReference type="ARBA" id="ARBA00022777"/>
    </source>
</evidence>
<evidence type="ECO:0000256" key="6">
    <source>
        <dbReference type="ARBA" id="ARBA00049535"/>
    </source>
</evidence>
<evidence type="ECO:0000313" key="7">
    <source>
        <dbReference type="EMBL" id="KKK70345.1"/>
    </source>
</evidence>
<dbReference type="NCBIfam" id="TIGR01251">
    <property type="entry name" value="ribP_PPkin"/>
    <property type="match status" value="1"/>
</dbReference>
<sequence length="176" mass="19272">AIVDNLMIHFLVVPYFVRKDLSKVAVVASHAGAITRSIKFIDGLNRYNIDSRLVVCTALPQKNRTADIFLIGDVKDSDVLIVNDMCDTGKSLVAAAKELKKSGANKIYACATHGLFSHDAIDKIKNSDIDEMIITDSIPLRQDLPNNITQISIAPLIAAAIKKTQKGESLSNLYQY</sequence>